<evidence type="ECO:0000313" key="1">
    <source>
        <dbReference type="EMBL" id="PTI29901.1"/>
    </source>
</evidence>
<dbReference type="Proteomes" id="UP000241209">
    <property type="component" value="Unassembled WGS sequence"/>
</dbReference>
<accession>A0A2T4PU28</accession>
<dbReference type="GeneID" id="64116945"/>
<sequence length="195" mass="22590">MHYESNVLISPRLDYDKTNQLEKLSRRLKVSSDRELHALIEAIEYDQPFLKSITIGTSNEEEMINTAFHLKTLIEHTWYEYKHSDVYVNVVVWKNNVGSTKKYVEKFIADSPDVWITLGSQIGFSNILKRLFRLEVWDSRKTYCLNSLLSQAMVDIVGHKYFEGLNGISYHGEILKVKKGIIVSNANYDSETSFS</sequence>
<dbReference type="RefSeq" id="WP_107536988.1">
    <property type="nucleotide sequence ID" value="NZ_BMDF01000006.1"/>
</dbReference>
<reference evidence="1 2" key="1">
    <citation type="journal article" date="2016" name="Front. Microbiol.">
        <title>Comprehensive Phylogenetic Analysis of Bovine Non-aureus Staphylococci Species Based on Whole-Genome Sequencing.</title>
        <authorList>
            <person name="Naushad S."/>
            <person name="Barkema H.W."/>
            <person name="Luby C."/>
            <person name="Condas L.A."/>
            <person name="Nobrega D.B."/>
            <person name="Carson D.A."/>
            <person name="De Buck J."/>
        </authorList>
    </citation>
    <scope>NUCLEOTIDE SEQUENCE [LARGE SCALE GENOMIC DNA]</scope>
    <source>
        <strain evidence="1 2">SNUC 2204</strain>
    </source>
</reference>
<gene>
    <name evidence="1" type="ORF">BU072_05510</name>
</gene>
<dbReference type="EMBL" id="PZFK01000009">
    <property type="protein sequence ID" value="PTI29901.1"/>
    <property type="molecule type" value="Genomic_DNA"/>
</dbReference>
<evidence type="ECO:0000313" key="2">
    <source>
        <dbReference type="Proteomes" id="UP000241209"/>
    </source>
</evidence>
<dbReference type="AlphaFoldDB" id="A0A2T4PU28"/>
<dbReference type="OrthoDB" id="2411859at2"/>
<name>A0A2T4PU28_9STAP</name>
<dbReference type="STRING" id="1167632.GCA_000286335_01625"/>
<proteinExistence type="predicted"/>
<organism evidence="1 2">
    <name type="scientific">Mammaliicoccus vitulinus</name>
    <dbReference type="NCBI Taxonomy" id="71237"/>
    <lineage>
        <taxon>Bacteria</taxon>
        <taxon>Bacillati</taxon>
        <taxon>Bacillota</taxon>
        <taxon>Bacilli</taxon>
        <taxon>Bacillales</taxon>
        <taxon>Staphylococcaceae</taxon>
        <taxon>Mammaliicoccus</taxon>
    </lineage>
</organism>
<protein>
    <submittedName>
        <fullName evidence="1">Uncharacterized protein</fullName>
    </submittedName>
</protein>
<comment type="caution">
    <text evidence="1">The sequence shown here is derived from an EMBL/GenBank/DDBJ whole genome shotgun (WGS) entry which is preliminary data.</text>
</comment>